<feature type="region of interest" description="Disordered" evidence="1">
    <location>
        <begin position="116"/>
        <end position="136"/>
    </location>
</feature>
<keyword evidence="2" id="KW-1133">Transmembrane helix</keyword>
<feature type="transmembrane region" description="Helical" evidence="2">
    <location>
        <begin position="54"/>
        <end position="75"/>
    </location>
</feature>
<feature type="transmembrane region" description="Helical" evidence="2">
    <location>
        <begin position="20"/>
        <end position="42"/>
    </location>
</feature>
<evidence type="ECO:0008006" key="5">
    <source>
        <dbReference type="Google" id="ProtNLM"/>
    </source>
</evidence>
<name>A0A418X5N8_9BURK</name>
<evidence type="ECO:0000313" key="3">
    <source>
        <dbReference type="EMBL" id="RJG07681.1"/>
    </source>
</evidence>
<sequence length="136" mass="14380">MTGKDAGSPHESRQQGVMEHVLSILYGASGIAATALYLPQIIKYHRDRDACQSISLLTWSGWVLITAITILYALYVLNSRLFATVAAMNVMAQLTVLGYGINARAARRCAMSRNPAAGAADAGPRPSAIASGDANT</sequence>
<feature type="transmembrane region" description="Helical" evidence="2">
    <location>
        <begin position="81"/>
        <end position="101"/>
    </location>
</feature>
<feature type="compositionally biased region" description="Low complexity" evidence="1">
    <location>
        <begin position="116"/>
        <end position="128"/>
    </location>
</feature>
<dbReference type="Gene3D" id="1.20.1280.290">
    <property type="match status" value="1"/>
</dbReference>
<evidence type="ECO:0000256" key="1">
    <source>
        <dbReference type="SAM" id="MobiDB-lite"/>
    </source>
</evidence>
<evidence type="ECO:0000256" key="2">
    <source>
        <dbReference type="SAM" id="Phobius"/>
    </source>
</evidence>
<evidence type="ECO:0000313" key="4">
    <source>
        <dbReference type="Proteomes" id="UP000285190"/>
    </source>
</evidence>
<dbReference type="EMBL" id="QYUN01000002">
    <property type="protein sequence ID" value="RJG07681.1"/>
    <property type="molecule type" value="Genomic_DNA"/>
</dbReference>
<comment type="caution">
    <text evidence="3">The sequence shown here is derived from an EMBL/GenBank/DDBJ whole genome shotgun (WGS) entry which is preliminary data.</text>
</comment>
<gene>
    <name evidence="3" type="ORF">D3870_18270</name>
</gene>
<proteinExistence type="predicted"/>
<keyword evidence="4" id="KW-1185">Reference proteome</keyword>
<reference evidence="3 4" key="1">
    <citation type="submission" date="2018-09" db="EMBL/GenBank/DDBJ databases">
        <authorList>
            <person name="Zhu H."/>
        </authorList>
    </citation>
    <scope>NUCLEOTIDE SEQUENCE [LARGE SCALE GENOMIC DNA]</scope>
    <source>
        <strain evidence="3 4">K2R10-39</strain>
    </source>
</reference>
<protein>
    <recommendedName>
        <fullName evidence="5">PQ-loop repeat-containing protein</fullName>
    </recommendedName>
</protein>
<keyword evidence="2" id="KW-0472">Membrane</keyword>
<dbReference type="AlphaFoldDB" id="A0A418X5N8"/>
<dbReference type="Proteomes" id="UP000285190">
    <property type="component" value="Unassembled WGS sequence"/>
</dbReference>
<keyword evidence="2" id="KW-0812">Transmembrane</keyword>
<organism evidence="3 4">
    <name type="scientific">Noviherbaspirillum cavernae</name>
    <dbReference type="NCBI Taxonomy" id="2320862"/>
    <lineage>
        <taxon>Bacteria</taxon>
        <taxon>Pseudomonadati</taxon>
        <taxon>Pseudomonadota</taxon>
        <taxon>Betaproteobacteria</taxon>
        <taxon>Burkholderiales</taxon>
        <taxon>Oxalobacteraceae</taxon>
        <taxon>Noviherbaspirillum</taxon>
    </lineage>
</organism>
<accession>A0A418X5N8</accession>